<dbReference type="PANTHER" id="PTHR38779">
    <property type="entry name" value="TYPE II SECRETION SYSTEM PROTEIN I-RELATED"/>
    <property type="match status" value="1"/>
</dbReference>
<accession>A0A4S4FII3</accession>
<organism evidence="11 12">
    <name type="scientific">Naasia lichenicola</name>
    <dbReference type="NCBI Taxonomy" id="2565933"/>
    <lineage>
        <taxon>Bacteria</taxon>
        <taxon>Bacillati</taxon>
        <taxon>Actinomycetota</taxon>
        <taxon>Actinomycetes</taxon>
        <taxon>Micrococcales</taxon>
        <taxon>Microbacteriaceae</taxon>
        <taxon>Naasia</taxon>
    </lineage>
</organism>
<gene>
    <name evidence="11" type="ORF">E6C64_13355</name>
</gene>
<evidence type="ECO:0000313" key="12">
    <source>
        <dbReference type="Proteomes" id="UP000309133"/>
    </source>
</evidence>
<evidence type="ECO:0000256" key="2">
    <source>
        <dbReference type="ARBA" id="ARBA00008358"/>
    </source>
</evidence>
<dbReference type="InterPro" id="IPR010052">
    <property type="entry name" value="T2SS_protein-GspI"/>
</dbReference>
<dbReference type="GO" id="GO:0005886">
    <property type="term" value="C:plasma membrane"/>
    <property type="evidence" value="ECO:0007669"/>
    <property type="project" value="UniProtKB-SubCell"/>
</dbReference>
<feature type="region of interest" description="Disordered" evidence="9">
    <location>
        <begin position="1"/>
        <end position="38"/>
    </location>
</feature>
<dbReference type="AlphaFoldDB" id="A0A4S4FII3"/>
<evidence type="ECO:0000256" key="10">
    <source>
        <dbReference type="SAM" id="Phobius"/>
    </source>
</evidence>
<reference evidence="11 12" key="1">
    <citation type="submission" date="2019-04" db="EMBL/GenBank/DDBJ databases">
        <authorList>
            <person name="Jiang L."/>
        </authorList>
    </citation>
    <scope>NUCLEOTIDE SEQUENCE [LARGE SCALE GENOMIC DNA]</scope>
    <source>
        <strain evidence="11 12">YIM 131853</strain>
    </source>
</reference>
<proteinExistence type="inferred from homology"/>
<evidence type="ECO:0000256" key="6">
    <source>
        <dbReference type="ARBA" id="ARBA00022692"/>
    </source>
</evidence>
<feature type="region of interest" description="Disordered" evidence="9">
    <location>
        <begin position="197"/>
        <end position="221"/>
    </location>
</feature>
<name>A0A4S4FII3_9MICO</name>
<keyword evidence="4" id="KW-0488">Methylation</keyword>
<dbReference type="GO" id="GO:0015627">
    <property type="term" value="C:type II protein secretion system complex"/>
    <property type="evidence" value="ECO:0007669"/>
    <property type="project" value="InterPro"/>
</dbReference>
<sequence length="487" mass="49533">MHQGSIRGDAGRQHRSESCTSSTQHQTPGGGGSVRKHLKAAKADDSGFTLVEVIVSMMVFALIAVGVTYATSTALRLTNDTSAREVATNLAASEIDSVRTLDAFAVYTAPDRTVTVGTRVYTIKRSAGWVSATGTTSGCGTGTGQLQYKRVNVTVTWPSMLNSSAAARADTIIAPSSRLNDPDLGSIFISAIAADGTGSAGKSVSVSPTSGGGGAALPTQPAATDSDGCSYAFSVKPGSYTVTLSKAGAIDVNQATAPTATISVGAGGAASAAFQYDAAGTYNVSYAPNAAASRILPTNLSTTYVSSFAPYTSPTTGTPSTVSLFPFSDGYSAFGGAYIAPTTANTGCVSVDPAAWNQSTVNGKVMAAGDRLDPVSTTPGGSTAISVPMGALSYSGTLLVTNVRITSKVNAAAGDPGCYSNRQYTYSVSGLGGTSLLAVPYGSWLVEEQTILGWVTVANNRYTEPLNAAGDIETATNIVTIDPRKLK</sequence>
<protein>
    <submittedName>
        <fullName evidence="11">Type II secretion system protein</fullName>
    </submittedName>
</protein>
<evidence type="ECO:0000256" key="4">
    <source>
        <dbReference type="ARBA" id="ARBA00022481"/>
    </source>
</evidence>
<evidence type="ECO:0000256" key="7">
    <source>
        <dbReference type="ARBA" id="ARBA00022989"/>
    </source>
</evidence>
<keyword evidence="3" id="KW-1003">Cell membrane</keyword>
<comment type="caution">
    <text evidence="11">The sequence shown here is derived from an EMBL/GenBank/DDBJ whole genome shotgun (WGS) entry which is preliminary data.</text>
</comment>
<dbReference type="Proteomes" id="UP000309133">
    <property type="component" value="Unassembled WGS sequence"/>
</dbReference>
<evidence type="ECO:0000256" key="5">
    <source>
        <dbReference type="ARBA" id="ARBA00022519"/>
    </source>
</evidence>
<dbReference type="EMBL" id="SSSM01000005">
    <property type="protein sequence ID" value="THG29652.1"/>
    <property type="molecule type" value="Genomic_DNA"/>
</dbReference>
<keyword evidence="6 10" id="KW-0812">Transmembrane</keyword>
<evidence type="ECO:0000256" key="9">
    <source>
        <dbReference type="SAM" id="MobiDB-lite"/>
    </source>
</evidence>
<dbReference type="InterPro" id="IPR012902">
    <property type="entry name" value="N_methyl_site"/>
</dbReference>
<keyword evidence="12" id="KW-1185">Reference proteome</keyword>
<evidence type="ECO:0000256" key="3">
    <source>
        <dbReference type="ARBA" id="ARBA00022475"/>
    </source>
</evidence>
<keyword evidence="8 10" id="KW-0472">Membrane</keyword>
<feature type="compositionally biased region" description="Polar residues" evidence="9">
    <location>
        <begin position="18"/>
        <end position="27"/>
    </location>
</feature>
<evidence type="ECO:0000313" key="11">
    <source>
        <dbReference type="EMBL" id="THG29652.1"/>
    </source>
</evidence>
<comment type="subcellular location">
    <subcellularLocation>
        <location evidence="1">Cell inner membrane</location>
        <topology evidence="1">Single-pass membrane protein</topology>
    </subcellularLocation>
</comment>
<dbReference type="NCBIfam" id="TIGR02532">
    <property type="entry name" value="IV_pilin_GFxxxE"/>
    <property type="match status" value="1"/>
</dbReference>
<keyword evidence="7 10" id="KW-1133">Transmembrane helix</keyword>
<keyword evidence="5" id="KW-0997">Cell inner membrane</keyword>
<dbReference type="Pfam" id="PF07963">
    <property type="entry name" value="N_methyl"/>
    <property type="match status" value="1"/>
</dbReference>
<dbReference type="GO" id="GO:0015628">
    <property type="term" value="P:protein secretion by the type II secretion system"/>
    <property type="evidence" value="ECO:0007669"/>
    <property type="project" value="InterPro"/>
</dbReference>
<feature type="transmembrane region" description="Helical" evidence="10">
    <location>
        <begin position="48"/>
        <end position="70"/>
    </location>
</feature>
<comment type="similarity">
    <text evidence="2">Belongs to the GSP I family.</text>
</comment>
<evidence type="ECO:0000256" key="8">
    <source>
        <dbReference type="ARBA" id="ARBA00023136"/>
    </source>
</evidence>
<dbReference type="PROSITE" id="PS00409">
    <property type="entry name" value="PROKAR_NTER_METHYL"/>
    <property type="match status" value="1"/>
</dbReference>
<dbReference type="PANTHER" id="PTHR38779:SF2">
    <property type="entry name" value="TYPE II SECRETION SYSTEM PROTEIN I-RELATED"/>
    <property type="match status" value="1"/>
</dbReference>
<evidence type="ECO:0000256" key="1">
    <source>
        <dbReference type="ARBA" id="ARBA00004377"/>
    </source>
</evidence>